<feature type="region of interest" description="Disordered" evidence="2">
    <location>
        <begin position="248"/>
        <end position="268"/>
    </location>
</feature>
<dbReference type="PANTHER" id="PTHR33327:SF3">
    <property type="entry name" value="RNA-DIRECTED DNA POLYMERASE"/>
    <property type="match status" value="1"/>
</dbReference>
<reference evidence="4" key="1">
    <citation type="journal article" date="2020" name="J Insects Food Feed">
        <title>The yellow mealworm (Tenebrio molitor) genome: a resource for the emerging insects as food and feed industry.</title>
        <authorList>
            <person name="Eriksson T."/>
            <person name="Andere A."/>
            <person name="Kelstrup H."/>
            <person name="Emery V."/>
            <person name="Picard C."/>
        </authorList>
    </citation>
    <scope>NUCLEOTIDE SEQUENCE</scope>
    <source>
        <strain evidence="4">Stoneville</strain>
        <tissue evidence="4">Whole head</tissue>
    </source>
</reference>
<evidence type="ECO:0000256" key="2">
    <source>
        <dbReference type="SAM" id="MobiDB-lite"/>
    </source>
</evidence>
<organism evidence="4 5">
    <name type="scientific">Tenebrio molitor</name>
    <name type="common">Yellow mealworm beetle</name>
    <dbReference type="NCBI Taxonomy" id="7067"/>
    <lineage>
        <taxon>Eukaryota</taxon>
        <taxon>Metazoa</taxon>
        <taxon>Ecdysozoa</taxon>
        <taxon>Arthropoda</taxon>
        <taxon>Hexapoda</taxon>
        <taxon>Insecta</taxon>
        <taxon>Pterygota</taxon>
        <taxon>Neoptera</taxon>
        <taxon>Endopterygota</taxon>
        <taxon>Coleoptera</taxon>
        <taxon>Polyphaga</taxon>
        <taxon>Cucujiformia</taxon>
        <taxon>Tenebrionidae</taxon>
        <taxon>Tenebrio</taxon>
    </lineage>
</organism>
<feature type="region of interest" description="Disordered" evidence="2">
    <location>
        <begin position="541"/>
        <end position="592"/>
    </location>
</feature>
<feature type="region of interest" description="Disordered" evidence="2">
    <location>
        <begin position="847"/>
        <end position="869"/>
    </location>
</feature>
<dbReference type="InterPro" id="IPR055469">
    <property type="entry name" value="DUF7041"/>
</dbReference>
<keyword evidence="1" id="KW-0175">Coiled coil</keyword>
<dbReference type="EMBL" id="JABDTM020023749">
    <property type="protein sequence ID" value="KAH0814934.1"/>
    <property type="molecule type" value="Genomic_DNA"/>
</dbReference>
<dbReference type="GO" id="GO:0071897">
    <property type="term" value="P:DNA biosynthetic process"/>
    <property type="evidence" value="ECO:0007669"/>
    <property type="project" value="UniProtKB-ARBA"/>
</dbReference>
<dbReference type="SUPFAM" id="SSF56672">
    <property type="entry name" value="DNA/RNA polymerases"/>
    <property type="match status" value="1"/>
</dbReference>
<dbReference type="Gene3D" id="3.10.10.10">
    <property type="entry name" value="HIV Type 1 Reverse Transcriptase, subunit A, domain 1"/>
    <property type="match status" value="1"/>
</dbReference>
<proteinExistence type="predicted"/>
<keyword evidence="5" id="KW-1185">Reference proteome</keyword>
<feature type="compositionally biased region" description="Basic and acidic residues" evidence="2">
    <location>
        <begin position="860"/>
        <end position="869"/>
    </location>
</feature>
<evidence type="ECO:0000256" key="1">
    <source>
        <dbReference type="SAM" id="Coils"/>
    </source>
</evidence>
<sequence>MATYLYAGSVASSNSVLLTCGTVRFLYDGVTALYVADGTDDDTNDDTDDADFWESSTTTWTHQSATNHCNMAPGEENQITPQAETSVSSIALPPFWGNRPELWFSMAEAKFNLASTRITKEETKFYHVLTVLSPEIAAEVADVITTPDSTEPYTRLKETIIERLSLSETQKLKQLLSGQELGSRKPSQLLRHIKSLVESSNSVNEQVLRELFLQQMPPDIKPILISLTTLGLKELAKVADKILETTSSAAVASTTTHQPPPKRNGETADTADIMLKLLTKMEQLTSRMEKYEAKQNENRTRSRSRSRSEKFESCWYHHKFGEKANKCVKPYTGADVSVVPAKFKDNSARNLAGFDLQSADGSAIKVFGQRTLSLNLGLRRPFLWTFIVASVTDAIIGADFLDNFELTVDIKNRKLCDPRTSLSIQCRTKNSNDIGIRAIFGDTDTQFQQLLHKYPDVIRPTPKDREVKHNVVHYIEIRGPPLHSKPRRLAPDKLKGAKEEFQHMLDTGIIQTSSSAWSSPLHMVPKPDNSSSFEVTRLSHSRGGPVALQTPRNKHQVERTPIPPPPRRADGTRVENDGISLSYPEDSTGPTSLHPHPNSTLFLLFESSKLLLNKTLAEIRLRLRHQARHHSVIVTCPHKMDHKRNDDTELEERRLSAERGCSMINFEGGLSGTPSRYDDEGSLDIGKTTKTGKRLAAPDDKYHGVGNSLSGMIADPERHARDSQLATCGTAARSAVADRVPNFRSRWVFLVTRVSRRAHTRDLDLILRCNKASRWSIMAPVCLRWISPTGEFTDVEAVMCRLVRAYFTIDGNGHFPQDLKRLNTTNKGKKGIGTDFAVRLPELRRRREELKKKERRKKKKENDKKIGRS</sequence>
<accession>A0A8J6HHQ5</accession>
<feature type="compositionally biased region" description="Basic and acidic residues" evidence="2">
    <location>
        <begin position="567"/>
        <end position="576"/>
    </location>
</feature>
<dbReference type="AlphaFoldDB" id="A0A8J6HHQ5"/>
<gene>
    <name evidence="4" type="ORF">GEV33_007857</name>
</gene>
<reference evidence="4" key="2">
    <citation type="submission" date="2021-08" db="EMBL/GenBank/DDBJ databases">
        <authorList>
            <person name="Eriksson T."/>
        </authorList>
    </citation>
    <scope>NUCLEOTIDE SEQUENCE</scope>
    <source>
        <strain evidence="4">Stoneville</strain>
        <tissue evidence="4">Whole head</tissue>
    </source>
</reference>
<feature type="coiled-coil region" evidence="1">
    <location>
        <begin position="274"/>
        <end position="301"/>
    </location>
</feature>
<name>A0A8J6HHQ5_TENMO</name>
<dbReference type="InterPro" id="IPR043502">
    <property type="entry name" value="DNA/RNA_pol_sf"/>
</dbReference>
<dbReference type="PANTHER" id="PTHR33327">
    <property type="entry name" value="ENDONUCLEASE"/>
    <property type="match status" value="1"/>
</dbReference>
<dbReference type="Proteomes" id="UP000719412">
    <property type="component" value="Unassembled WGS sequence"/>
</dbReference>
<protein>
    <recommendedName>
        <fullName evidence="3">DUF7041 domain-containing protein</fullName>
    </recommendedName>
</protein>
<comment type="caution">
    <text evidence="4">The sequence shown here is derived from an EMBL/GenBank/DDBJ whole genome shotgun (WGS) entry which is preliminary data.</text>
</comment>
<dbReference type="Pfam" id="PF23055">
    <property type="entry name" value="DUF7041"/>
    <property type="match status" value="1"/>
</dbReference>
<evidence type="ECO:0000313" key="4">
    <source>
        <dbReference type="EMBL" id="KAH0814934.1"/>
    </source>
</evidence>
<evidence type="ECO:0000259" key="3">
    <source>
        <dbReference type="Pfam" id="PF23055"/>
    </source>
</evidence>
<feature type="domain" description="DUF7041" evidence="3">
    <location>
        <begin position="92"/>
        <end position="176"/>
    </location>
</feature>
<evidence type="ECO:0000313" key="5">
    <source>
        <dbReference type="Proteomes" id="UP000719412"/>
    </source>
</evidence>
<dbReference type="InterPro" id="IPR021109">
    <property type="entry name" value="Peptidase_aspartic_dom_sf"/>
</dbReference>
<dbReference type="SUPFAM" id="SSF50630">
    <property type="entry name" value="Acid proteases"/>
    <property type="match status" value="1"/>
</dbReference>